<dbReference type="InterPro" id="IPR041049">
    <property type="entry name" value="DUF5615"/>
</dbReference>
<accession>A0A2Z2MA93</accession>
<gene>
    <name evidence="2" type="ORF">A3L09_03265</name>
</gene>
<evidence type="ECO:0000313" key="2">
    <source>
        <dbReference type="EMBL" id="ASJ02339.1"/>
    </source>
</evidence>
<protein>
    <recommendedName>
        <fullName evidence="1">DUF5615 domain-containing protein</fullName>
    </recommendedName>
</protein>
<keyword evidence="3" id="KW-1185">Reference proteome</keyword>
<dbReference type="OrthoDB" id="101245at2157"/>
<evidence type="ECO:0000313" key="3">
    <source>
        <dbReference type="Proteomes" id="UP000250179"/>
    </source>
</evidence>
<dbReference type="Pfam" id="PF18480">
    <property type="entry name" value="DUF5615"/>
    <property type="match status" value="1"/>
</dbReference>
<dbReference type="GeneID" id="33319398"/>
<dbReference type="KEGG" id="tprf:A3L09_03265"/>
<dbReference type="AlphaFoldDB" id="A0A2Z2MA93"/>
<dbReference type="RefSeq" id="WP_088857602.1">
    <property type="nucleotide sequence ID" value="NZ_CP014862.1"/>
</dbReference>
<evidence type="ECO:0000259" key="1">
    <source>
        <dbReference type="Pfam" id="PF18480"/>
    </source>
</evidence>
<dbReference type="EMBL" id="CP014862">
    <property type="protein sequence ID" value="ASJ02339.1"/>
    <property type="molecule type" value="Genomic_DNA"/>
</dbReference>
<reference evidence="2 3" key="1">
    <citation type="submission" date="2016-03" db="EMBL/GenBank/DDBJ databases">
        <title>Complete genome sequence of Thermococcus profundus strain DT5432.</title>
        <authorList>
            <person name="Oger P.M."/>
        </authorList>
    </citation>
    <scope>NUCLEOTIDE SEQUENCE [LARGE SCALE GENOMIC DNA]</scope>
    <source>
        <strain evidence="2 3">DT 5432</strain>
    </source>
</reference>
<feature type="domain" description="DUF5615" evidence="1">
    <location>
        <begin position="1"/>
        <end position="106"/>
    </location>
</feature>
<sequence>MRFLADENVPYGVVRRLKREGIDIVSVYDIKRGITDEEVARMATEENRVLVTFDKDFGMIVFVEGLKIPGLILLRFQPKNINFIYTMLKNVVTRDIDFYGKIVTVHEDKIRISKL</sequence>
<proteinExistence type="predicted"/>
<organism evidence="2 3">
    <name type="scientific">Thermococcus profundus</name>
    <dbReference type="NCBI Taxonomy" id="49899"/>
    <lineage>
        <taxon>Archaea</taxon>
        <taxon>Methanobacteriati</taxon>
        <taxon>Methanobacteriota</taxon>
        <taxon>Thermococci</taxon>
        <taxon>Thermococcales</taxon>
        <taxon>Thermococcaceae</taxon>
        <taxon>Thermococcus</taxon>
    </lineage>
</organism>
<dbReference type="Proteomes" id="UP000250179">
    <property type="component" value="Chromosome"/>
</dbReference>
<name>A0A2Z2MA93_THEPR</name>